<keyword evidence="1" id="KW-1133">Transmembrane helix</keyword>
<keyword evidence="4" id="KW-1185">Reference proteome</keyword>
<sequence length="108" mass="13445">MLKFSTDSWVDVEPFQPWEPLRRTWWQTQVWFRETTDSVVLNSPWLRRSTGRVVCVGWIGVHFVRWCIDWSEAMHLHRNENRVNLFGLRYNWWVAFHLVVWPPWFAWW</sequence>
<proteinExistence type="predicted"/>
<dbReference type="EMBL" id="CAXAMN010024572">
    <property type="protein sequence ID" value="CAK9087749.1"/>
    <property type="molecule type" value="Genomic_DNA"/>
</dbReference>
<gene>
    <name evidence="2" type="ORF">CCMP2556_LOCUS42388</name>
    <name evidence="3" type="ORF">CCMP2556_LOCUS42638</name>
</gene>
<evidence type="ECO:0000313" key="2">
    <source>
        <dbReference type="EMBL" id="CAK9087749.1"/>
    </source>
</evidence>
<organism evidence="3 4">
    <name type="scientific">Durusdinium trenchii</name>
    <dbReference type="NCBI Taxonomy" id="1381693"/>
    <lineage>
        <taxon>Eukaryota</taxon>
        <taxon>Sar</taxon>
        <taxon>Alveolata</taxon>
        <taxon>Dinophyceae</taxon>
        <taxon>Suessiales</taxon>
        <taxon>Symbiodiniaceae</taxon>
        <taxon>Durusdinium</taxon>
    </lineage>
</organism>
<reference evidence="3 4" key="1">
    <citation type="submission" date="2024-02" db="EMBL/GenBank/DDBJ databases">
        <authorList>
            <person name="Chen Y."/>
            <person name="Shah S."/>
            <person name="Dougan E. K."/>
            <person name="Thang M."/>
            <person name="Chan C."/>
        </authorList>
    </citation>
    <scope>NUCLEOTIDE SEQUENCE [LARGE SCALE GENOMIC DNA]</scope>
</reference>
<evidence type="ECO:0000313" key="4">
    <source>
        <dbReference type="Proteomes" id="UP001642484"/>
    </source>
</evidence>
<protein>
    <submittedName>
        <fullName evidence="3">Uncharacterized protein</fullName>
    </submittedName>
</protein>
<feature type="transmembrane region" description="Helical" evidence="1">
    <location>
        <begin position="88"/>
        <end position="107"/>
    </location>
</feature>
<dbReference type="Proteomes" id="UP001642484">
    <property type="component" value="Unassembled WGS sequence"/>
</dbReference>
<keyword evidence="1" id="KW-0812">Transmembrane</keyword>
<accession>A0ABP0QKG8</accession>
<evidence type="ECO:0000313" key="3">
    <source>
        <dbReference type="EMBL" id="CAK9088414.1"/>
    </source>
</evidence>
<dbReference type="EMBL" id="CAXAMN010024639">
    <property type="protein sequence ID" value="CAK9088414.1"/>
    <property type="molecule type" value="Genomic_DNA"/>
</dbReference>
<keyword evidence="1" id="KW-0472">Membrane</keyword>
<evidence type="ECO:0000256" key="1">
    <source>
        <dbReference type="SAM" id="Phobius"/>
    </source>
</evidence>
<name>A0ABP0QKG8_9DINO</name>
<comment type="caution">
    <text evidence="3">The sequence shown here is derived from an EMBL/GenBank/DDBJ whole genome shotgun (WGS) entry which is preliminary data.</text>
</comment>